<evidence type="ECO:0000313" key="2">
    <source>
        <dbReference type="Proteomes" id="UP001241377"/>
    </source>
</evidence>
<organism evidence="1 2">
    <name type="scientific">Naganishia cerealis</name>
    <dbReference type="NCBI Taxonomy" id="610337"/>
    <lineage>
        <taxon>Eukaryota</taxon>
        <taxon>Fungi</taxon>
        <taxon>Dikarya</taxon>
        <taxon>Basidiomycota</taxon>
        <taxon>Agaricomycotina</taxon>
        <taxon>Tremellomycetes</taxon>
        <taxon>Filobasidiales</taxon>
        <taxon>Filobasidiaceae</taxon>
        <taxon>Naganishia</taxon>
    </lineage>
</organism>
<reference evidence="1" key="1">
    <citation type="submission" date="2023-04" db="EMBL/GenBank/DDBJ databases">
        <title>Draft Genome sequencing of Naganishia species isolated from polar environments using Oxford Nanopore Technology.</title>
        <authorList>
            <person name="Leo P."/>
            <person name="Venkateswaran K."/>
        </authorList>
    </citation>
    <scope>NUCLEOTIDE SEQUENCE</scope>
    <source>
        <strain evidence="1">MNA-CCFEE 5261</strain>
    </source>
</reference>
<protein>
    <submittedName>
        <fullName evidence="1">Uncharacterized protein</fullName>
    </submittedName>
</protein>
<sequence>MQVSESGFVLQNNTLVLFEYFRKACICIRAPNVNVLQTRNTACGSRQTSAVKLRFQSGVATLERIYNNDNLPMSDTESVDSGSPTAEPPDEPVEKSDDADTDSVSSNATALEEIPSAPGTANRVADAASSNNTAEGQEVASISISTAPGKAQVSPDTPSTISQRSTTPLTHGPSTGASTMESNREDSVNSVSGVSNPASVQNTSVESAPSSLPLDDKNIFFRHDDGKALVKALAPQRGARWKDMEDANLQSWQAKRKEEKDKEVAKKARIKEDAREYIPPSKPPSIYSSIDEDSEEKKSPSDVSSHTDTSSLKSSSSSEKNARVDDSLHNAQETTPLSKKATSVDASTSKGRKPLGLFERFGRWLVSSRCR</sequence>
<name>A0ACC2VYF4_9TREE</name>
<proteinExistence type="predicted"/>
<accession>A0ACC2VYF4</accession>
<comment type="caution">
    <text evidence="1">The sequence shown here is derived from an EMBL/GenBank/DDBJ whole genome shotgun (WGS) entry which is preliminary data.</text>
</comment>
<keyword evidence="2" id="KW-1185">Reference proteome</keyword>
<gene>
    <name evidence="1" type="ORF">QFC19_004236</name>
</gene>
<dbReference type="Proteomes" id="UP001241377">
    <property type="component" value="Unassembled WGS sequence"/>
</dbReference>
<dbReference type="EMBL" id="JASBWR010000044">
    <property type="protein sequence ID" value="KAJ9103661.1"/>
    <property type="molecule type" value="Genomic_DNA"/>
</dbReference>
<evidence type="ECO:0000313" key="1">
    <source>
        <dbReference type="EMBL" id="KAJ9103661.1"/>
    </source>
</evidence>